<evidence type="ECO:0000313" key="2">
    <source>
        <dbReference type="Proteomes" id="UP000215002"/>
    </source>
</evidence>
<evidence type="ECO:0000313" key="1">
    <source>
        <dbReference type="EMBL" id="ASU32524.1"/>
    </source>
</evidence>
<proteinExistence type="predicted"/>
<sequence>MFILEPFELKVFWMICYLHSTFYPKWSGRLIIFILQS</sequence>
<reference evidence="1 2" key="1">
    <citation type="submission" date="2017-08" db="EMBL/GenBank/DDBJ databases">
        <title>Complete genome sequence of Mucilaginibacter sp. strain BJC16-A31.</title>
        <authorList>
            <consortium name="Henan University of Science and Technology"/>
            <person name="You X."/>
        </authorList>
    </citation>
    <scope>NUCLEOTIDE SEQUENCE [LARGE SCALE GENOMIC DNA]</scope>
    <source>
        <strain evidence="1 2">BJC16-A31</strain>
    </source>
</reference>
<protein>
    <submittedName>
        <fullName evidence="1">Uncharacterized protein</fullName>
    </submittedName>
</protein>
<keyword evidence="2" id="KW-1185">Reference proteome</keyword>
<name>A0A223NS63_9SPHI</name>
<dbReference type="Proteomes" id="UP000215002">
    <property type="component" value="Chromosome"/>
</dbReference>
<organism evidence="1 2">
    <name type="scientific">Mucilaginibacter xinganensis</name>
    <dbReference type="NCBI Taxonomy" id="1234841"/>
    <lineage>
        <taxon>Bacteria</taxon>
        <taxon>Pseudomonadati</taxon>
        <taxon>Bacteroidota</taxon>
        <taxon>Sphingobacteriia</taxon>
        <taxon>Sphingobacteriales</taxon>
        <taxon>Sphingobacteriaceae</taxon>
        <taxon>Mucilaginibacter</taxon>
    </lineage>
</organism>
<dbReference type="AlphaFoldDB" id="A0A223NS63"/>
<dbReference type="EMBL" id="CP022743">
    <property type="protein sequence ID" value="ASU32524.1"/>
    <property type="molecule type" value="Genomic_DNA"/>
</dbReference>
<accession>A0A223NS63</accession>
<gene>
    <name evidence="1" type="ORF">MuYL_0621</name>
</gene>
<dbReference type="KEGG" id="muc:MuYL_0621"/>